<gene>
    <name evidence="2" type="ORF">FSB76_21040</name>
</gene>
<reference evidence="2 3" key="1">
    <citation type="journal article" date="2013" name="J. Microbiol.">
        <title>Mucilaginibacter ginsenosidivorax sp. nov., with ginsenoside converting activity isolated from sediment.</title>
        <authorList>
            <person name="Kim J.K."/>
            <person name="Choi T.E."/>
            <person name="Liu Q.M."/>
            <person name="Park H.Y."/>
            <person name="Yi T.H."/>
            <person name="Yoon M.H."/>
            <person name="Kim S.C."/>
            <person name="Im W.T."/>
        </authorList>
    </citation>
    <scope>NUCLEOTIDE SEQUENCE [LARGE SCALE GENOMIC DNA]</scope>
    <source>
        <strain evidence="2 3">KHI28</strain>
    </source>
</reference>
<evidence type="ECO:0000259" key="1">
    <source>
        <dbReference type="Pfam" id="PF13649"/>
    </source>
</evidence>
<dbReference type="RefSeq" id="WP_147056821.1">
    <property type="nucleotide sequence ID" value="NZ_CP042437.1"/>
</dbReference>
<dbReference type="Pfam" id="PF13649">
    <property type="entry name" value="Methyltransf_25"/>
    <property type="match status" value="1"/>
</dbReference>
<evidence type="ECO:0000313" key="2">
    <source>
        <dbReference type="EMBL" id="QEC78305.1"/>
    </source>
</evidence>
<dbReference type="OrthoDB" id="9788660at2"/>
<keyword evidence="2" id="KW-0808">Transferase</keyword>
<organism evidence="2 3">
    <name type="scientific">Mucilaginibacter ginsenosidivorax</name>
    <dbReference type="NCBI Taxonomy" id="862126"/>
    <lineage>
        <taxon>Bacteria</taxon>
        <taxon>Pseudomonadati</taxon>
        <taxon>Bacteroidota</taxon>
        <taxon>Sphingobacteriia</taxon>
        <taxon>Sphingobacteriales</taxon>
        <taxon>Sphingobacteriaceae</taxon>
        <taxon>Mucilaginibacter</taxon>
    </lineage>
</organism>
<dbReference type="Gene3D" id="3.40.50.150">
    <property type="entry name" value="Vaccinia Virus protein VP39"/>
    <property type="match status" value="1"/>
</dbReference>
<dbReference type="InterPro" id="IPR029063">
    <property type="entry name" value="SAM-dependent_MTases_sf"/>
</dbReference>
<protein>
    <submittedName>
        <fullName evidence="2">Class I SAM-dependent methyltransferase</fullName>
    </submittedName>
</protein>
<dbReference type="PANTHER" id="PTHR12843">
    <property type="entry name" value="PROTEIN-LYSINE N-METHYLTRANSFERASE METTL10"/>
    <property type="match status" value="1"/>
</dbReference>
<name>A0A5B8W5V7_9SPHI</name>
<dbReference type="KEGG" id="mgk:FSB76_21040"/>
<dbReference type="SUPFAM" id="SSF53335">
    <property type="entry name" value="S-adenosyl-L-methionine-dependent methyltransferases"/>
    <property type="match status" value="1"/>
</dbReference>
<dbReference type="GO" id="GO:0008168">
    <property type="term" value="F:methyltransferase activity"/>
    <property type="evidence" value="ECO:0007669"/>
    <property type="project" value="UniProtKB-KW"/>
</dbReference>
<dbReference type="PANTHER" id="PTHR12843:SF5">
    <property type="entry name" value="EEF1A LYSINE METHYLTRANSFERASE 2"/>
    <property type="match status" value="1"/>
</dbReference>
<dbReference type="CDD" id="cd02440">
    <property type="entry name" value="AdoMet_MTases"/>
    <property type="match status" value="1"/>
</dbReference>
<feature type="domain" description="Methyltransferase" evidence="1">
    <location>
        <begin position="46"/>
        <end position="126"/>
    </location>
</feature>
<accession>A0A5B8W5V7</accession>
<proteinExistence type="predicted"/>
<dbReference type="AlphaFoldDB" id="A0A5B8W5V7"/>
<dbReference type="GO" id="GO:0032259">
    <property type="term" value="P:methylation"/>
    <property type="evidence" value="ECO:0007669"/>
    <property type="project" value="UniProtKB-KW"/>
</dbReference>
<dbReference type="Proteomes" id="UP000321362">
    <property type="component" value="Chromosome"/>
</dbReference>
<sequence length="205" mass="23363">MGEDKKEHWERVYHTNNPDQVSWTQAVPQTSLNFIRGFDLAKTDRIIDVGGGDSKLVDFLLQEGYTNITVLDISEAALAKAKVRLGEKSSLVTWIFCDVTTFEPTETYTLWHDRAAFHFLTTQDQITSYLNIAAKAISDYLVIGTFSENGPEKCSGLAIKQYTEQELQTVFDEHFEKVSCITEDHTTPFATKQNFLFCSFKKRKV</sequence>
<keyword evidence="3" id="KW-1185">Reference proteome</keyword>
<dbReference type="EMBL" id="CP042437">
    <property type="protein sequence ID" value="QEC78305.1"/>
    <property type="molecule type" value="Genomic_DNA"/>
</dbReference>
<keyword evidence="2" id="KW-0489">Methyltransferase</keyword>
<dbReference type="InterPro" id="IPR041698">
    <property type="entry name" value="Methyltransf_25"/>
</dbReference>
<evidence type="ECO:0000313" key="3">
    <source>
        <dbReference type="Proteomes" id="UP000321362"/>
    </source>
</evidence>